<gene>
    <name evidence="24" type="ORF">QTP70_014905</name>
</gene>
<keyword evidence="10" id="KW-0378">Hydrolase</keyword>
<feature type="compositionally biased region" description="Gly residues" evidence="20">
    <location>
        <begin position="8"/>
        <end position="22"/>
    </location>
</feature>
<dbReference type="PROSITE" id="PS50878">
    <property type="entry name" value="RT_POL"/>
    <property type="match status" value="1"/>
</dbReference>
<dbReference type="Pfam" id="PF00078">
    <property type="entry name" value="RVT_1"/>
    <property type="match status" value="1"/>
</dbReference>
<dbReference type="GO" id="GO:0008270">
    <property type="term" value="F:zinc ion binding"/>
    <property type="evidence" value="ECO:0007669"/>
    <property type="project" value="UniProtKB-KW"/>
</dbReference>
<evidence type="ECO:0000256" key="11">
    <source>
        <dbReference type="ARBA" id="ARBA00022842"/>
    </source>
</evidence>
<dbReference type="InterPro" id="IPR041588">
    <property type="entry name" value="Integrase_H2C2"/>
</dbReference>
<dbReference type="EMBL" id="JAUCMX010000030">
    <property type="protein sequence ID" value="KAK3506686.1"/>
    <property type="molecule type" value="Genomic_DNA"/>
</dbReference>
<dbReference type="InterPro" id="IPR043128">
    <property type="entry name" value="Rev_trsase/Diguanyl_cyclase"/>
</dbReference>
<dbReference type="SUPFAM" id="SSF53098">
    <property type="entry name" value="Ribonuclease H-like"/>
    <property type="match status" value="1"/>
</dbReference>
<reference evidence="24" key="1">
    <citation type="submission" date="2023-06" db="EMBL/GenBank/DDBJ databases">
        <title>Male Hemibagrus guttatus genome.</title>
        <authorList>
            <person name="Bian C."/>
        </authorList>
    </citation>
    <scope>NUCLEOTIDE SEQUENCE</scope>
    <source>
        <strain evidence="24">Male_cb2023</strain>
        <tissue evidence="24">Muscle</tissue>
    </source>
</reference>
<dbReference type="InterPro" id="IPR016197">
    <property type="entry name" value="Chromo-like_dom_sf"/>
</dbReference>
<comment type="similarity">
    <text evidence="1">Belongs to the beta type-B retroviral polymerase family. HERV class-II K(HML-2) pol subfamily.</text>
</comment>
<dbReference type="SUPFAM" id="SSF56672">
    <property type="entry name" value="DNA/RNA polymerases"/>
    <property type="match status" value="1"/>
</dbReference>
<dbReference type="Pfam" id="PF03732">
    <property type="entry name" value="Retrotrans_gag"/>
    <property type="match status" value="1"/>
</dbReference>
<evidence type="ECO:0000256" key="14">
    <source>
        <dbReference type="ARBA" id="ARBA00022932"/>
    </source>
</evidence>
<dbReference type="CDD" id="cd00303">
    <property type="entry name" value="retropepsin_like"/>
    <property type="match status" value="1"/>
</dbReference>
<dbReference type="Gene3D" id="3.30.70.270">
    <property type="match status" value="2"/>
</dbReference>
<dbReference type="GO" id="GO:0015074">
    <property type="term" value="P:DNA integration"/>
    <property type="evidence" value="ECO:0007669"/>
    <property type="project" value="UniProtKB-KW"/>
</dbReference>
<dbReference type="GO" id="GO:0003964">
    <property type="term" value="F:RNA-directed DNA polymerase activity"/>
    <property type="evidence" value="ECO:0007669"/>
    <property type="project" value="UniProtKB-KW"/>
</dbReference>
<dbReference type="GO" id="GO:0003887">
    <property type="term" value="F:DNA-directed DNA polymerase activity"/>
    <property type="evidence" value="ECO:0007669"/>
    <property type="project" value="UniProtKB-KW"/>
</dbReference>
<dbReference type="InterPro" id="IPR050951">
    <property type="entry name" value="Retrovirus_Pol_polyprotein"/>
</dbReference>
<dbReference type="FunFam" id="3.30.420.10:FF:000032">
    <property type="entry name" value="Retrovirus-related Pol polyprotein from transposon 297-like Protein"/>
    <property type="match status" value="1"/>
</dbReference>
<feature type="compositionally biased region" description="Basic and acidic residues" evidence="20">
    <location>
        <begin position="64"/>
        <end position="76"/>
    </location>
</feature>
<dbReference type="GO" id="GO:0006310">
    <property type="term" value="P:DNA recombination"/>
    <property type="evidence" value="ECO:0007669"/>
    <property type="project" value="UniProtKB-KW"/>
</dbReference>
<keyword evidence="3" id="KW-0645">Protease</keyword>
<keyword evidence="16" id="KW-0233">DNA recombination</keyword>
<dbReference type="InterPro" id="IPR041577">
    <property type="entry name" value="RT_RNaseH_2"/>
</dbReference>
<keyword evidence="6" id="KW-0540">Nuclease</keyword>
<dbReference type="PANTHER" id="PTHR37984:SF5">
    <property type="entry name" value="PROTEIN NYNRIN-LIKE"/>
    <property type="match status" value="1"/>
</dbReference>
<dbReference type="GO" id="GO:0004190">
    <property type="term" value="F:aspartic-type endopeptidase activity"/>
    <property type="evidence" value="ECO:0007669"/>
    <property type="project" value="UniProtKB-KW"/>
</dbReference>
<keyword evidence="25" id="KW-1185">Reference proteome</keyword>
<dbReference type="PROSITE" id="PS50994">
    <property type="entry name" value="INTEGRASE"/>
    <property type="match status" value="1"/>
</dbReference>
<dbReference type="Gene3D" id="3.10.10.10">
    <property type="entry name" value="HIV Type 1 Reverse Transcriptase, subunit A, domain 1"/>
    <property type="match status" value="1"/>
</dbReference>
<evidence type="ECO:0000313" key="25">
    <source>
        <dbReference type="Proteomes" id="UP001274896"/>
    </source>
</evidence>
<evidence type="ECO:0000256" key="12">
    <source>
        <dbReference type="ARBA" id="ARBA00022908"/>
    </source>
</evidence>
<dbReference type="InterPro" id="IPR005162">
    <property type="entry name" value="Retrotrans_gag_dom"/>
</dbReference>
<keyword evidence="17" id="KW-0511">Multifunctional enzyme</keyword>
<keyword evidence="14" id="KW-0239">DNA-directed DNA polymerase</keyword>
<dbReference type="EC" id="3.1.26.4" evidence="2"/>
<dbReference type="CDD" id="cd01647">
    <property type="entry name" value="RT_LTR"/>
    <property type="match status" value="1"/>
</dbReference>
<keyword evidence="13" id="KW-0695">RNA-directed DNA polymerase</keyword>
<keyword evidence="5" id="KW-0548">Nucleotidyltransferase</keyword>
<evidence type="ECO:0000256" key="4">
    <source>
        <dbReference type="ARBA" id="ARBA00022679"/>
    </source>
</evidence>
<dbReference type="InterPro" id="IPR043502">
    <property type="entry name" value="DNA/RNA_pol_sf"/>
</dbReference>
<dbReference type="FunFam" id="3.30.70.270:FF:000020">
    <property type="entry name" value="Transposon Tf2-6 polyprotein-like Protein"/>
    <property type="match status" value="1"/>
</dbReference>
<evidence type="ECO:0000256" key="5">
    <source>
        <dbReference type="ARBA" id="ARBA00022695"/>
    </source>
</evidence>
<dbReference type="Gene3D" id="2.40.70.10">
    <property type="entry name" value="Acid Proteases"/>
    <property type="match status" value="1"/>
</dbReference>
<dbReference type="InterPro" id="IPR021109">
    <property type="entry name" value="Peptidase_aspartic_dom_sf"/>
</dbReference>
<keyword evidence="9" id="KW-0255">Endonuclease</keyword>
<evidence type="ECO:0000256" key="18">
    <source>
        <dbReference type="ARBA" id="ARBA00039658"/>
    </source>
</evidence>
<dbReference type="Proteomes" id="UP001274896">
    <property type="component" value="Unassembled WGS sequence"/>
</dbReference>
<name>A0AAE0UHW8_9TELE</name>
<dbReference type="InterPro" id="IPR001584">
    <property type="entry name" value="Integrase_cat-core"/>
</dbReference>
<dbReference type="Gene3D" id="3.30.420.10">
    <property type="entry name" value="Ribonuclease H-like superfamily/Ribonuclease H"/>
    <property type="match status" value="1"/>
</dbReference>
<evidence type="ECO:0000256" key="19">
    <source>
        <dbReference type="PROSITE-ProRule" id="PRU00047"/>
    </source>
</evidence>
<keyword evidence="19" id="KW-0862">Zinc</keyword>
<dbReference type="GO" id="GO:0004523">
    <property type="term" value="F:RNA-DNA hybrid ribonuclease activity"/>
    <property type="evidence" value="ECO:0007669"/>
    <property type="project" value="UniProtKB-EC"/>
</dbReference>
<evidence type="ECO:0000256" key="8">
    <source>
        <dbReference type="ARBA" id="ARBA00022750"/>
    </source>
</evidence>
<dbReference type="InterPro" id="IPR000477">
    <property type="entry name" value="RT_dom"/>
</dbReference>
<dbReference type="InterPro" id="IPR012337">
    <property type="entry name" value="RNaseH-like_sf"/>
</dbReference>
<evidence type="ECO:0000256" key="10">
    <source>
        <dbReference type="ARBA" id="ARBA00022801"/>
    </source>
</evidence>
<evidence type="ECO:0000256" key="3">
    <source>
        <dbReference type="ARBA" id="ARBA00022670"/>
    </source>
</evidence>
<keyword evidence="19" id="KW-0863">Zinc-finger</keyword>
<dbReference type="Pfam" id="PF17919">
    <property type="entry name" value="RT_RNaseH_2"/>
    <property type="match status" value="1"/>
</dbReference>
<keyword evidence="15" id="KW-0238">DNA-binding</keyword>
<comment type="caution">
    <text evidence="24">The sequence shown here is derived from an EMBL/GenBank/DDBJ whole genome shotgun (WGS) entry which is preliminary data.</text>
</comment>
<evidence type="ECO:0000256" key="6">
    <source>
        <dbReference type="ARBA" id="ARBA00022722"/>
    </source>
</evidence>
<dbReference type="SMART" id="SM00343">
    <property type="entry name" value="ZnF_C2HC"/>
    <property type="match status" value="1"/>
</dbReference>
<keyword evidence="11" id="KW-0460">Magnesium</keyword>
<evidence type="ECO:0000313" key="24">
    <source>
        <dbReference type="EMBL" id="KAK3506686.1"/>
    </source>
</evidence>
<evidence type="ECO:0000256" key="20">
    <source>
        <dbReference type="SAM" id="MobiDB-lite"/>
    </source>
</evidence>
<evidence type="ECO:0000256" key="13">
    <source>
        <dbReference type="ARBA" id="ARBA00022918"/>
    </source>
</evidence>
<keyword evidence="4" id="KW-0808">Transferase</keyword>
<feature type="compositionally biased region" description="Polar residues" evidence="20">
    <location>
        <begin position="203"/>
        <end position="218"/>
    </location>
</feature>
<evidence type="ECO:0000259" key="21">
    <source>
        <dbReference type="PROSITE" id="PS50158"/>
    </source>
</evidence>
<dbReference type="GO" id="GO:0003677">
    <property type="term" value="F:DNA binding"/>
    <property type="evidence" value="ECO:0007669"/>
    <property type="project" value="UniProtKB-KW"/>
</dbReference>
<proteinExistence type="inferred from homology"/>
<evidence type="ECO:0000256" key="1">
    <source>
        <dbReference type="ARBA" id="ARBA00010879"/>
    </source>
</evidence>
<dbReference type="Gene3D" id="1.10.340.70">
    <property type="match status" value="1"/>
</dbReference>
<evidence type="ECO:0000256" key="7">
    <source>
        <dbReference type="ARBA" id="ARBA00022723"/>
    </source>
</evidence>
<accession>A0AAE0UHW8</accession>
<feature type="domain" description="CCHC-type" evidence="21">
    <location>
        <begin position="475"/>
        <end position="490"/>
    </location>
</feature>
<evidence type="ECO:0000256" key="15">
    <source>
        <dbReference type="ARBA" id="ARBA00023125"/>
    </source>
</evidence>
<dbReference type="InterPro" id="IPR001878">
    <property type="entry name" value="Znf_CCHC"/>
</dbReference>
<keyword evidence="7" id="KW-0479">Metal-binding</keyword>
<evidence type="ECO:0000256" key="17">
    <source>
        <dbReference type="ARBA" id="ARBA00023268"/>
    </source>
</evidence>
<evidence type="ECO:0000256" key="2">
    <source>
        <dbReference type="ARBA" id="ARBA00012180"/>
    </source>
</evidence>
<keyword evidence="12" id="KW-0229">DNA integration</keyword>
<feature type="domain" description="Reverse transcriptase" evidence="22">
    <location>
        <begin position="717"/>
        <end position="896"/>
    </location>
</feature>
<dbReference type="GO" id="GO:0006508">
    <property type="term" value="P:proteolysis"/>
    <property type="evidence" value="ECO:0007669"/>
    <property type="project" value="UniProtKB-KW"/>
</dbReference>
<dbReference type="FunFam" id="1.10.340.70:FF:000001">
    <property type="entry name" value="Retrovirus-related Pol polyprotein from transposon gypsy-like Protein"/>
    <property type="match status" value="1"/>
</dbReference>
<protein>
    <recommendedName>
        <fullName evidence="18">Gypsy retrotransposon integrase-like protein 1</fullName>
        <ecNumber evidence="2">3.1.26.4</ecNumber>
    </recommendedName>
</protein>
<feature type="compositionally biased region" description="Basic and acidic residues" evidence="20">
    <location>
        <begin position="83"/>
        <end position="106"/>
    </location>
</feature>
<evidence type="ECO:0000256" key="16">
    <source>
        <dbReference type="ARBA" id="ARBA00023172"/>
    </source>
</evidence>
<dbReference type="SUPFAM" id="SSF50630">
    <property type="entry name" value="Acid proteases"/>
    <property type="match status" value="1"/>
</dbReference>
<dbReference type="Pfam" id="PF00098">
    <property type="entry name" value="zf-CCHC"/>
    <property type="match status" value="1"/>
</dbReference>
<dbReference type="FunFam" id="3.10.20.370:FF:000003">
    <property type="entry name" value="Transposon Tf2-6 polyprotein"/>
    <property type="match status" value="1"/>
</dbReference>
<dbReference type="PANTHER" id="PTHR37984">
    <property type="entry name" value="PROTEIN CBG26694"/>
    <property type="match status" value="1"/>
</dbReference>
<sequence>MSERREAGGGSEKQGEALGGGSEKPKAKRVGGSEDQGKASGGNEDQGEASGGNEDQGEASGGSEKQKRDKWGEQRTRRQGQRVRRDVHSRAEAPNEVHSRAAEPNDVHSQAAEPNDVHSRAAGPSDVHRRAAASSDVHRRALAPSDVHRRTKAPGRRCPSRWGLELPKGRAGGSRVLPKLSSAGNRSSSLRLEDFEPVRRMDPNTSASGGAPLQNTSPIMDPAELRDIIVRQGASIHSYQEQMESLQDQLRSASLAAPRDPPAARGESRCLALPDKFEGSADCCRGFLKQCEVFFSHQSEMYSKGETQCALVMSLLTDRALEWASAVWDADPQIRSSFAYFSGMIREVFEYPAGGKDISIQLMELRQGSDAAADYAIRFRTLAAQSGWNDASLWAVFRAGLKPELQAELACCTEDTTLSQFVATAIRLDNLLRQHQAGPSRFSSSFREEVPEPMQLGRSRLAEPAQQQWSRMRLCYNCGASGHLSPRCPERPSLAQVGGGSRFFSLLVPVSLCVSNRGVSVSALIDSGAAINLIDGALVEKLRIPTFPCLQPLRITAIDSHPIGEGYLKRQTELLKFRVGLFHHERLAFYITSSPANPVILGFPWLRRHDPQISWRTGKLVRWSPACKEKFLRDQVPRPCRTSCVRESPLTIPAHPPQEYAEFREVFSEERAARLPAHQPWDCAIDLLPNASPPRGRVYPLSLPESKAMEEYVETALAAGHIRPSTSPGAAGFFFVGKKDGGLRPCIDYRGLNAITVPYPYPLPLVPAALEQLRGARIFTKLDLRSAYNLVWFKKGDEWKTAFHTTHGHYEYRVMPFGLTNAPAIFQALINGVFQDLLGKWVIAYIDDILVYSASLEEHVLHVREVLSWLQHHHLYVKLEKCEFHRSTVTFLGYVVSRRGVEMDVVKVRAVMDWPAPTTVRELQRFLGFANFYRLFIRNYSSVAGPLTSLLRGKPKRLAWTDQARMAYQQLKDCFTTAPILHHPDPDLPFVVEVDASSSGLGAVLSQRHGKPGKLHPCAFYSRKLTTAEVNYDVGNRELLAIKAALEEWRHWLEGARHPFQVLTDHRNLEYLRGAKRLNPQQARWALFFTRFQFMVTYRPGFKNGKADARSRKFNSADEPVLTEPILPPTAILAPVRWNLMEEIQRTQAEEPPPAGCPPSKVFMPPQFRTQVMRWVHEAPSSGHPGVRRSTQLVRRWFWWPSLALEVERYVQACSSCTQARTSRQLPEGLLEPLPIPQHPWSHLSVDFLTDLPDSGGYTAVLVVVDRFSKGCKLIPLKGLPSAMQTAEALFVHVFRNFGLPEDIVSDRGPQFTSRVWGSLCARLGIGVSLSSSYHPQSNGQAERLNQEIGRFLRSYCSREQHRWSEFLPWAEYAQNSLIHSSTGLTPFQCVLGHQPPLFPWSGEPSNVPAVEEWYRQSQEVGQKVWLSTQNLRLKLPCLKLSPKFIEPFEIVRQVNLVAYRLRLPAAYRICPTFHVSLLKPAHPSAGEVPDDGEPPPPLDVEGSTAYRVRALLDSRRVRSRLQYLVDWEASSNVRGWRQPTSWILLSQRTSTAITRTSLLRAQGDVRGVGPREVSLEGGALSRLALEVTARGSPRPCFEFTSGQNEVIMYCVGIQSQITEI</sequence>
<evidence type="ECO:0000259" key="23">
    <source>
        <dbReference type="PROSITE" id="PS50994"/>
    </source>
</evidence>
<organism evidence="24 25">
    <name type="scientific">Hemibagrus guttatus</name>
    <dbReference type="NCBI Taxonomy" id="175788"/>
    <lineage>
        <taxon>Eukaryota</taxon>
        <taxon>Metazoa</taxon>
        <taxon>Chordata</taxon>
        <taxon>Craniata</taxon>
        <taxon>Vertebrata</taxon>
        <taxon>Euteleostomi</taxon>
        <taxon>Actinopterygii</taxon>
        <taxon>Neopterygii</taxon>
        <taxon>Teleostei</taxon>
        <taxon>Ostariophysi</taxon>
        <taxon>Siluriformes</taxon>
        <taxon>Bagridae</taxon>
        <taxon>Hemibagrus</taxon>
    </lineage>
</organism>
<dbReference type="InterPro" id="IPR036397">
    <property type="entry name" value="RNaseH_sf"/>
</dbReference>
<feature type="compositionally biased region" description="Basic residues" evidence="20">
    <location>
        <begin position="149"/>
        <end position="159"/>
    </location>
</feature>
<feature type="domain" description="Integrase catalytic" evidence="23">
    <location>
        <begin position="1236"/>
        <end position="1395"/>
    </location>
</feature>
<dbReference type="Pfam" id="PF24626">
    <property type="entry name" value="SH3_Tf2-1"/>
    <property type="match status" value="1"/>
</dbReference>
<dbReference type="PROSITE" id="PS50158">
    <property type="entry name" value="ZF_CCHC"/>
    <property type="match status" value="1"/>
</dbReference>
<dbReference type="CDD" id="cd09274">
    <property type="entry name" value="RNase_HI_RT_Ty3"/>
    <property type="match status" value="1"/>
</dbReference>
<evidence type="ECO:0000259" key="22">
    <source>
        <dbReference type="PROSITE" id="PS50878"/>
    </source>
</evidence>
<dbReference type="Pfam" id="PF17921">
    <property type="entry name" value="Integrase_H2C2"/>
    <property type="match status" value="1"/>
</dbReference>
<keyword evidence="8" id="KW-0064">Aspartyl protease</keyword>
<feature type="region of interest" description="Disordered" evidence="20">
    <location>
        <begin position="200"/>
        <end position="219"/>
    </location>
</feature>
<feature type="region of interest" description="Disordered" evidence="20">
    <location>
        <begin position="1"/>
        <end position="192"/>
    </location>
</feature>
<dbReference type="SUPFAM" id="SSF54160">
    <property type="entry name" value="Chromo domain-like"/>
    <property type="match status" value="1"/>
</dbReference>
<dbReference type="Pfam" id="PF00665">
    <property type="entry name" value="rve"/>
    <property type="match status" value="1"/>
</dbReference>
<dbReference type="InterPro" id="IPR056924">
    <property type="entry name" value="SH3_Tf2-1"/>
</dbReference>
<evidence type="ECO:0000256" key="9">
    <source>
        <dbReference type="ARBA" id="ARBA00022759"/>
    </source>
</evidence>